<dbReference type="AlphaFoldDB" id="A0A383U2A3"/>
<dbReference type="OrthoDB" id="9815677at2"/>
<protein>
    <recommendedName>
        <fullName evidence="2">PF03932 family protein CutC</fullName>
    </recommendedName>
</protein>
<dbReference type="RefSeq" id="WP_119059488.1">
    <property type="nucleotide sequence ID" value="NZ_UNSC01000005.1"/>
</dbReference>
<dbReference type="SUPFAM" id="SSF110395">
    <property type="entry name" value="CutC-like"/>
    <property type="match status" value="1"/>
</dbReference>
<comment type="caution">
    <text evidence="2">Once thought to be involved in copper homeostasis, experiments in E.coli have shown this is not the case.</text>
</comment>
<sequence>MKHLEIACFTEIAAQIALKSEADRIEFCDDLSLGGTTPNLEIFKGLKKNASIPIFVMIRPRGGNFVYSKAEVLRMRNSIEQFRNAGADGFVFGLLDTNGHIDEENCKILLDMASNLPCSFHRAIDQTPIFFEGLEKIIELGFRTVLTSGGASAAEKGLKNIQLAQEKYGKQINIMPGGGIRSSNLAKIVNESGCNWFHSSAIVENSQISTTEISRLKKILK</sequence>
<dbReference type="InterPro" id="IPR005627">
    <property type="entry name" value="CutC-like"/>
</dbReference>
<evidence type="ECO:0000313" key="3">
    <source>
        <dbReference type="EMBL" id="SZD73416.1"/>
    </source>
</evidence>
<evidence type="ECO:0000313" key="4">
    <source>
        <dbReference type="Proteomes" id="UP000262142"/>
    </source>
</evidence>
<dbReference type="GO" id="GO:0005507">
    <property type="term" value="F:copper ion binding"/>
    <property type="evidence" value="ECO:0007669"/>
    <property type="project" value="TreeGrafter"/>
</dbReference>
<dbReference type="PANTHER" id="PTHR12598">
    <property type="entry name" value="COPPER HOMEOSTASIS PROTEIN CUTC"/>
    <property type="match status" value="1"/>
</dbReference>
<dbReference type="EMBL" id="UNSC01000005">
    <property type="protein sequence ID" value="SZD73416.1"/>
    <property type="molecule type" value="Genomic_DNA"/>
</dbReference>
<dbReference type="PANTHER" id="PTHR12598:SF0">
    <property type="entry name" value="COPPER HOMEOSTASIS PROTEIN CUTC HOMOLOG"/>
    <property type="match status" value="1"/>
</dbReference>
<keyword evidence="2" id="KW-0963">Cytoplasm</keyword>
<evidence type="ECO:0000256" key="2">
    <source>
        <dbReference type="HAMAP-Rule" id="MF_00795"/>
    </source>
</evidence>
<accession>A0A383U2A3</accession>
<organism evidence="3 4">
    <name type="scientific">Candidatus Ornithobacterium hominis</name>
    <dbReference type="NCBI Taxonomy" id="2497989"/>
    <lineage>
        <taxon>Bacteria</taxon>
        <taxon>Pseudomonadati</taxon>
        <taxon>Bacteroidota</taxon>
        <taxon>Flavobacteriia</taxon>
        <taxon>Flavobacteriales</taxon>
        <taxon>Weeksellaceae</taxon>
        <taxon>Ornithobacterium</taxon>
    </lineage>
</organism>
<dbReference type="Pfam" id="PF03932">
    <property type="entry name" value="CutC"/>
    <property type="match status" value="1"/>
</dbReference>
<dbReference type="InterPro" id="IPR036822">
    <property type="entry name" value="CutC-like_dom_sf"/>
</dbReference>
<evidence type="ECO:0000256" key="1">
    <source>
        <dbReference type="ARBA" id="ARBA00007768"/>
    </source>
</evidence>
<dbReference type="Proteomes" id="UP000262142">
    <property type="component" value="Unassembled WGS sequence"/>
</dbReference>
<reference evidence="3 4" key="1">
    <citation type="submission" date="2018-09" db="EMBL/GenBank/DDBJ databases">
        <authorList>
            <consortium name="Pathogen Informatics"/>
        </authorList>
    </citation>
    <scope>NUCLEOTIDE SEQUENCE [LARGE SCALE GENOMIC DNA]</scope>
    <source>
        <strain evidence="3 4">OH-22767</strain>
    </source>
</reference>
<proteinExistence type="inferred from homology"/>
<gene>
    <name evidence="2 3" type="primary">cutC</name>
    <name evidence="3" type="ORF">SAMEA104719789_01228</name>
</gene>
<comment type="similarity">
    <text evidence="1 2">Belongs to the CutC family.</text>
</comment>
<comment type="subcellular location">
    <subcellularLocation>
        <location evidence="2">Cytoplasm</location>
    </subcellularLocation>
</comment>
<dbReference type="Gene3D" id="3.20.20.380">
    <property type="entry name" value="Copper homeostasis (CutC) domain"/>
    <property type="match status" value="1"/>
</dbReference>
<name>A0A383U2A3_9FLAO</name>
<dbReference type="GO" id="GO:0005737">
    <property type="term" value="C:cytoplasm"/>
    <property type="evidence" value="ECO:0007669"/>
    <property type="project" value="UniProtKB-SubCell"/>
</dbReference>
<keyword evidence="4" id="KW-1185">Reference proteome</keyword>
<dbReference type="HAMAP" id="MF_00795">
    <property type="entry name" value="CutC"/>
    <property type="match status" value="1"/>
</dbReference>